<name>A0ABD5PJS1_9EURY</name>
<sequence length="695" mass="77572">MPTLRNKTTDKGLIVRWKPHPKHPRPSTYQVTPRARSFFDKLGYSVPSPGDEATIPHQLCRPLRLLGDLYFESSSQDDLELGKPPGQKYYESPSVSEEELDELRSYVEAHPSFIGGLREGLDRELPGSSQAENEVDIPQPLLKPEARNIRDTSDGRTLLPDPFHLGRVDRLSNNGNAILDSAAGKEINLGSLPKAVVGEWTVGVEYRGHWTMCLTPQVWSSGYRSDARNYIEKLENLTGLTGLQKILNIESRQYNHNLHDSEIEVFVAFAGHGLGVAYHGEWTIIIDSELVAANQWVNVAIESVYGNVAIATPRRPRDESQLAVGDRVDIEVSKIGQNLLVGSKDGTLVTVPRDTSTVPDKISVAITESCEEYVTGTLKALDESRRPSEQEFVTVCEGIIEEYSHIPVVLPEIPLDDEIRICLPVTKINSDAVQVSAEELSKLGVFGSEETISSSSQEWTSEGLFIQSNGVPIRVRGARYVPGVTIEARPIGFEEGFVETSFERYVVPESAGSVEEAFEIGNEQMQRGEFHEALLTFTSIVERIDIEEEPERWMDAVVHEILALTAIPVAKGEYEDALRLLSIRAEGLQQNEELLERIRSIARIELAAYRSIINGLLHIATVDQTDDGVEKTSRRQEAKECLSRSVDKLNESRSIATRRDPHWFIHERLREAAEGVLFPPQSVKDYIGDYETEVA</sequence>
<protein>
    <submittedName>
        <fullName evidence="2">Uncharacterized protein</fullName>
    </submittedName>
</protein>
<accession>A0ABD5PJS1</accession>
<keyword evidence="3" id="KW-1185">Reference proteome</keyword>
<dbReference type="AlphaFoldDB" id="A0ABD5PJS1"/>
<dbReference type="RefSeq" id="WP_250138991.1">
    <property type="nucleotide sequence ID" value="NZ_JALIQP010000001.1"/>
</dbReference>
<evidence type="ECO:0000313" key="2">
    <source>
        <dbReference type="EMBL" id="MFC4540831.1"/>
    </source>
</evidence>
<organism evidence="2 3">
    <name type="scientific">Halosolutus amylolyticus</name>
    <dbReference type="NCBI Taxonomy" id="2932267"/>
    <lineage>
        <taxon>Archaea</taxon>
        <taxon>Methanobacteriati</taxon>
        <taxon>Methanobacteriota</taxon>
        <taxon>Stenosarchaea group</taxon>
        <taxon>Halobacteria</taxon>
        <taxon>Halobacteriales</taxon>
        <taxon>Natrialbaceae</taxon>
        <taxon>Halosolutus</taxon>
    </lineage>
</organism>
<dbReference type="EMBL" id="JBHSFA010000002">
    <property type="protein sequence ID" value="MFC4540831.1"/>
    <property type="molecule type" value="Genomic_DNA"/>
</dbReference>
<feature type="region of interest" description="Disordered" evidence="1">
    <location>
        <begin position="124"/>
        <end position="156"/>
    </location>
</feature>
<evidence type="ECO:0000313" key="3">
    <source>
        <dbReference type="Proteomes" id="UP001595898"/>
    </source>
</evidence>
<feature type="compositionally biased region" description="Basic and acidic residues" evidence="1">
    <location>
        <begin position="144"/>
        <end position="154"/>
    </location>
</feature>
<comment type="caution">
    <text evidence="2">The sequence shown here is derived from an EMBL/GenBank/DDBJ whole genome shotgun (WGS) entry which is preliminary data.</text>
</comment>
<gene>
    <name evidence="2" type="ORF">ACFO5R_02670</name>
</gene>
<reference evidence="2 3" key="1">
    <citation type="journal article" date="2019" name="Int. J. Syst. Evol. Microbiol.">
        <title>The Global Catalogue of Microorganisms (GCM) 10K type strain sequencing project: providing services to taxonomists for standard genome sequencing and annotation.</title>
        <authorList>
            <consortium name="The Broad Institute Genomics Platform"/>
            <consortium name="The Broad Institute Genome Sequencing Center for Infectious Disease"/>
            <person name="Wu L."/>
            <person name="Ma J."/>
        </authorList>
    </citation>
    <scope>NUCLEOTIDE SEQUENCE [LARGE SCALE GENOMIC DNA]</scope>
    <source>
        <strain evidence="2 3">WLHS5</strain>
    </source>
</reference>
<evidence type="ECO:0000256" key="1">
    <source>
        <dbReference type="SAM" id="MobiDB-lite"/>
    </source>
</evidence>
<dbReference type="Proteomes" id="UP001595898">
    <property type="component" value="Unassembled WGS sequence"/>
</dbReference>
<proteinExistence type="predicted"/>